<name>A0ABT8GEJ3_9MICO</name>
<dbReference type="Proteomes" id="UP001172708">
    <property type="component" value="Unassembled WGS sequence"/>
</dbReference>
<dbReference type="PANTHER" id="PTHR46018:SF4">
    <property type="entry name" value="METALLO-HYDROLASE YHFI-RELATED"/>
    <property type="match status" value="1"/>
</dbReference>
<accession>A0ABT8GEJ3</accession>
<dbReference type="InterPro" id="IPR001279">
    <property type="entry name" value="Metallo-B-lactamas"/>
</dbReference>
<organism evidence="2 3">
    <name type="scientific">Demequina muriae</name>
    <dbReference type="NCBI Taxonomy" id="3051664"/>
    <lineage>
        <taxon>Bacteria</taxon>
        <taxon>Bacillati</taxon>
        <taxon>Actinomycetota</taxon>
        <taxon>Actinomycetes</taxon>
        <taxon>Micrococcales</taxon>
        <taxon>Demequinaceae</taxon>
        <taxon>Demequina</taxon>
    </lineage>
</organism>
<dbReference type="RefSeq" id="WP_301141078.1">
    <property type="nucleotide sequence ID" value="NZ_JAUHQA010000001.1"/>
</dbReference>
<keyword evidence="3" id="KW-1185">Reference proteome</keyword>
<proteinExistence type="predicted"/>
<dbReference type="CDD" id="cd07716">
    <property type="entry name" value="RNaseZ_short-form-like_MBL-fold"/>
    <property type="match status" value="1"/>
</dbReference>
<protein>
    <submittedName>
        <fullName evidence="2">MBL fold metallo-hydrolase</fullName>
    </submittedName>
</protein>
<dbReference type="SMART" id="SM00849">
    <property type="entry name" value="Lactamase_B"/>
    <property type="match status" value="1"/>
</dbReference>
<dbReference type="InterPro" id="IPR036866">
    <property type="entry name" value="RibonucZ/Hydroxyglut_hydro"/>
</dbReference>
<comment type="caution">
    <text evidence="2">The sequence shown here is derived from an EMBL/GenBank/DDBJ whole genome shotgun (WGS) entry which is preliminary data.</text>
</comment>
<evidence type="ECO:0000259" key="1">
    <source>
        <dbReference type="SMART" id="SM00849"/>
    </source>
</evidence>
<feature type="domain" description="Metallo-beta-lactamase" evidence="1">
    <location>
        <begin position="20"/>
        <end position="193"/>
    </location>
</feature>
<dbReference type="Pfam" id="PF12706">
    <property type="entry name" value="Lactamase_B_2"/>
    <property type="match status" value="1"/>
</dbReference>
<evidence type="ECO:0000313" key="3">
    <source>
        <dbReference type="Proteomes" id="UP001172708"/>
    </source>
</evidence>
<dbReference type="PANTHER" id="PTHR46018">
    <property type="entry name" value="ZINC PHOSPHODIESTERASE ELAC PROTEIN 1"/>
    <property type="match status" value="1"/>
</dbReference>
<dbReference type="Gene3D" id="3.60.15.10">
    <property type="entry name" value="Ribonuclease Z/Hydroxyacylglutathione hydrolase-like"/>
    <property type="match status" value="1"/>
</dbReference>
<gene>
    <name evidence="2" type="ORF">QQX02_02805</name>
</gene>
<dbReference type="EMBL" id="JAUHQA010000001">
    <property type="protein sequence ID" value="MDN4479852.1"/>
    <property type="molecule type" value="Genomic_DNA"/>
</dbReference>
<sequence length="256" mass="27326">MSMRLTIVGCAGSTAGPESPASCYLLEAEDDEGRMWRVIMDLGSGAIGPLQRYCDPARVDGVLVSHGHPDHCADLGALSVLRRYGPARDEGLPLIPLLGPPGLDRRVEEVAGDPDGSDMDVYDYRPLAHGDEARIGPFVIEAARARHPVPALAYLVTVGDSRLMFTGDTDRCDEVDALAARASIILGEAGWAHREVNPEGVHMNGDQLGRMAAEAGVEALIVTHIASWMDPHPTLAAVRRHVPLACLAKPGHVHGF</sequence>
<dbReference type="SUPFAM" id="SSF56281">
    <property type="entry name" value="Metallo-hydrolase/oxidoreductase"/>
    <property type="match status" value="1"/>
</dbReference>
<evidence type="ECO:0000313" key="2">
    <source>
        <dbReference type="EMBL" id="MDN4479852.1"/>
    </source>
</evidence>
<reference evidence="2" key="1">
    <citation type="submission" date="2023-06" db="EMBL/GenBank/DDBJ databases">
        <title>Egi l300058.</title>
        <authorList>
            <person name="Gao L."/>
            <person name="Fang B.-Z."/>
            <person name="Li W.-J."/>
        </authorList>
    </citation>
    <scope>NUCLEOTIDE SEQUENCE</scope>
    <source>
        <strain evidence="2">EGI L300058</strain>
    </source>
</reference>